<name>A0AAE3AZ27_9FIRM</name>
<dbReference type="InterPro" id="IPR050210">
    <property type="entry name" value="tRNA_Adenine-N(6)_MTase"/>
</dbReference>
<evidence type="ECO:0000313" key="3">
    <source>
        <dbReference type="Proteomes" id="UP001199355"/>
    </source>
</evidence>
<proteinExistence type="predicted"/>
<accession>A0AAE3AZ27</accession>
<dbReference type="RefSeq" id="WP_021915201.1">
    <property type="nucleotide sequence ID" value="NZ_JAJEQF010000043.1"/>
</dbReference>
<dbReference type="SUPFAM" id="SSF53335">
    <property type="entry name" value="S-adenosyl-L-methionine-dependent methyltransferases"/>
    <property type="match status" value="1"/>
</dbReference>
<dbReference type="InterPro" id="IPR007848">
    <property type="entry name" value="Small_mtfrase_dom"/>
</dbReference>
<dbReference type="Pfam" id="PF05175">
    <property type="entry name" value="MTS"/>
    <property type="match status" value="1"/>
</dbReference>
<dbReference type="Gene3D" id="3.40.50.150">
    <property type="entry name" value="Vaccinia Virus protein VP39"/>
    <property type="match status" value="1"/>
</dbReference>
<feature type="domain" description="Methyltransferase small" evidence="1">
    <location>
        <begin position="37"/>
        <end position="179"/>
    </location>
</feature>
<evidence type="ECO:0000259" key="1">
    <source>
        <dbReference type="Pfam" id="PF05175"/>
    </source>
</evidence>
<comment type="caution">
    <text evidence="2">The sequence shown here is derived from an EMBL/GenBank/DDBJ whole genome shotgun (WGS) entry which is preliminary data.</text>
</comment>
<gene>
    <name evidence="2" type="ORF">LKD45_13545</name>
</gene>
<reference evidence="2 3" key="1">
    <citation type="submission" date="2021-10" db="EMBL/GenBank/DDBJ databases">
        <title>Anaerobic single-cell dispensing facilitates the cultivation of human gut bacteria.</title>
        <authorList>
            <person name="Afrizal A."/>
        </authorList>
    </citation>
    <scope>NUCLEOTIDE SEQUENCE [LARGE SCALE GENOMIC DNA]</scope>
    <source>
        <strain evidence="2 3">CLA-AA-H244</strain>
    </source>
</reference>
<keyword evidence="3" id="KW-1185">Reference proteome</keyword>
<sequence length="250" mass="27603">MTDRTNLLKSGERIDDLQRNGLKIIQDPGRFCFGMDAVLLSGFASAGIRQGMRVLDLGTGTGIIPLLLSAKTQAESLCGLEIQADSADMARRSVAMNHLEDRISVIQGDIKEADKLFAAASFDVVTSNPPYMIGQHGLTNPEAPKAIARHEVLCTFEDIAAQTARLLAPGGSFYLVHRPFRLAELIVTLSKYKLEPKRMQLVYPYADREPNMVLLQAVRGGKPRMTVEKPLVIYKEPGVYTEEIYGIYGY</sequence>
<dbReference type="CDD" id="cd02440">
    <property type="entry name" value="AdoMet_MTases"/>
    <property type="match status" value="1"/>
</dbReference>
<evidence type="ECO:0000313" key="2">
    <source>
        <dbReference type="EMBL" id="MCC2168697.1"/>
    </source>
</evidence>
<protein>
    <submittedName>
        <fullName evidence="2">tRNA1(Val) (Adenine(37)-N6)-methyltransferase</fullName>
    </submittedName>
</protein>
<organism evidence="2 3">
    <name type="scientific">Gallintestinimicrobium propionicum</name>
    <dbReference type="NCBI Taxonomy" id="2981770"/>
    <lineage>
        <taxon>Bacteria</taxon>
        <taxon>Bacillati</taxon>
        <taxon>Bacillota</taxon>
        <taxon>Clostridia</taxon>
        <taxon>Lachnospirales</taxon>
        <taxon>Lachnospiraceae</taxon>
        <taxon>Gallintestinimicrobium</taxon>
    </lineage>
</organism>
<dbReference type="InterPro" id="IPR029063">
    <property type="entry name" value="SAM-dependent_MTases_sf"/>
</dbReference>
<dbReference type="AlphaFoldDB" id="A0AAE3AZ27"/>
<dbReference type="PANTHER" id="PTHR47739">
    <property type="entry name" value="TRNA1(VAL) (ADENINE(37)-N6)-METHYLTRANSFERASE"/>
    <property type="match status" value="1"/>
</dbReference>
<dbReference type="PANTHER" id="PTHR47739:SF1">
    <property type="entry name" value="TRNA1(VAL) (ADENINE(37)-N6)-METHYLTRANSFERASE"/>
    <property type="match status" value="1"/>
</dbReference>
<dbReference type="EMBL" id="JAJEQF010000043">
    <property type="protein sequence ID" value="MCC2168697.1"/>
    <property type="molecule type" value="Genomic_DNA"/>
</dbReference>
<dbReference type="Proteomes" id="UP001199355">
    <property type="component" value="Unassembled WGS sequence"/>
</dbReference>
<dbReference type="GO" id="GO:0008168">
    <property type="term" value="F:methyltransferase activity"/>
    <property type="evidence" value="ECO:0007669"/>
    <property type="project" value="InterPro"/>
</dbReference>